<name>A0A6G1IZR9_9PLEO</name>
<evidence type="ECO:0000313" key="2">
    <source>
        <dbReference type="EMBL" id="KAF2683463.1"/>
    </source>
</evidence>
<accession>A0A6G1IZR9</accession>
<feature type="compositionally biased region" description="Low complexity" evidence="1">
    <location>
        <begin position="213"/>
        <end position="227"/>
    </location>
</feature>
<feature type="compositionally biased region" description="Basic and acidic residues" evidence="1">
    <location>
        <begin position="179"/>
        <end position="194"/>
    </location>
</feature>
<protein>
    <submittedName>
        <fullName evidence="2">Uncharacterized protein</fullName>
    </submittedName>
</protein>
<sequence>MNLERGVIPTPDDLKTLLASDAEIYTFSGADHQSEIRIKLDEEFENTPLVNNRLVEDIEGEADLTHRLTLVYITDFFKDGSDFLYYVKGAANMSKFLLGTFGGKPYDRPCFASPMVVYDADEIFTSMGLDMFASDRVSKTDTKGIRWKYLYASGIKAWEKLRFSEEKLEAIRKRNEEFDKEEALRKRQAERELSDSETLFTSDTGDDGEIAASEPETPSTEGTTPGSNQDDQSDDAGEDLGEYERFEDSDVSMDTPDEAEGSEEGEILL</sequence>
<gene>
    <name evidence="2" type="ORF">K458DRAFT_404999</name>
</gene>
<keyword evidence="3" id="KW-1185">Reference proteome</keyword>
<feature type="region of interest" description="Disordered" evidence="1">
    <location>
        <begin position="179"/>
        <end position="269"/>
    </location>
</feature>
<evidence type="ECO:0000313" key="3">
    <source>
        <dbReference type="Proteomes" id="UP000799291"/>
    </source>
</evidence>
<dbReference type="EMBL" id="MU005584">
    <property type="protein sequence ID" value="KAF2683463.1"/>
    <property type="molecule type" value="Genomic_DNA"/>
</dbReference>
<feature type="compositionally biased region" description="Acidic residues" evidence="1">
    <location>
        <begin position="249"/>
        <end position="269"/>
    </location>
</feature>
<evidence type="ECO:0000256" key="1">
    <source>
        <dbReference type="SAM" id="MobiDB-lite"/>
    </source>
</evidence>
<dbReference type="Proteomes" id="UP000799291">
    <property type="component" value="Unassembled WGS sequence"/>
</dbReference>
<feature type="compositionally biased region" description="Acidic residues" evidence="1">
    <location>
        <begin position="231"/>
        <end position="241"/>
    </location>
</feature>
<dbReference type="OrthoDB" id="3790566at2759"/>
<reference evidence="2" key="1">
    <citation type="journal article" date="2020" name="Stud. Mycol.">
        <title>101 Dothideomycetes genomes: a test case for predicting lifestyles and emergence of pathogens.</title>
        <authorList>
            <person name="Haridas S."/>
            <person name="Albert R."/>
            <person name="Binder M."/>
            <person name="Bloem J."/>
            <person name="Labutti K."/>
            <person name="Salamov A."/>
            <person name="Andreopoulos B."/>
            <person name="Baker S."/>
            <person name="Barry K."/>
            <person name="Bills G."/>
            <person name="Bluhm B."/>
            <person name="Cannon C."/>
            <person name="Castanera R."/>
            <person name="Culley D."/>
            <person name="Daum C."/>
            <person name="Ezra D."/>
            <person name="Gonzalez J."/>
            <person name="Henrissat B."/>
            <person name="Kuo A."/>
            <person name="Liang C."/>
            <person name="Lipzen A."/>
            <person name="Lutzoni F."/>
            <person name="Magnuson J."/>
            <person name="Mondo S."/>
            <person name="Nolan M."/>
            <person name="Ohm R."/>
            <person name="Pangilinan J."/>
            <person name="Park H.-J."/>
            <person name="Ramirez L."/>
            <person name="Alfaro M."/>
            <person name="Sun H."/>
            <person name="Tritt A."/>
            <person name="Yoshinaga Y."/>
            <person name="Zwiers L.-H."/>
            <person name="Turgeon B."/>
            <person name="Goodwin S."/>
            <person name="Spatafora J."/>
            <person name="Crous P."/>
            <person name="Grigoriev I."/>
        </authorList>
    </citation>
    <scope>NUCLEOTIDE SEQUENCE</scope>
    <source>
        <strain evidence="2">CBS 122367</strain>
    </source>
</reference>
<dbReference type="AlphaFoldDB" id="A0A6G1IZR9"/>
<organism evidence="2 3">
    <name type="scientific">Lentithecium fluviatile CBS 122367</name>
    <dbReference type="NCBI Taxonomy" id="1168545"/>
    <lineage>
        <taxon>Eukaryota</taxon>
        <taxon>Fungi</taxon>
        <taxon>Dikarya</taxon>
        <taxon>Ascomycota</taxon>
        <taxon>Pezizomycotina</taxon>
        <taxon>Dothideomycetes</taxon>
        <taxon>Pleosporomycetidae</taxon>
        <taxon>Pleosporales</taxon>
        <taxon>Massarineae</taxon>
        <taxon>Lentitheciaceae</taxon>
        <taxon>Lentithecium</taxon>
    </lineage>
</organism>
<proteinExistence type="predicted"/>